<organism evidence="2 3">
    <name type="scientific">Streptomyces graminearus</name>
    <dbReference type="NCBI Taxonomy" id="284030"/>
    <lineage>
        <taxon>Bacteria</taxon>
        <taxon>Bacillati</taxon>
        <taxon>Actinomycetota</taxon>
        <taxon>Actinomycetes</taxon>
        <taxon>Kitasatosporales</taxon>
        <taxon>Streptomycetaceae</taxon>
        <taxon>Streptomyces</taxon>
    </lineage>
</organism>
<feature type="compositionally biased region" description="Basic and acidic residues" evidence="1">
    <location>
        <begin position="1"/>
        <end position="13"/>
    </location>
</feature>
<comment type="caution">
    <text evidence="2">The sequence shown here is derived from an EMBL/GenBank/DDBJ whole genome shotgun (WGS) entry which is preliminary data.</text>
</comment>
<accession>A0ABP5XX22</accession>
<proteinExistence type="predicted"/>
<feature type="region of interest" description="Disordered" evidence="1">
    <location>
        <begin position="1"/>
        <end position="36"/>
    </location>
</feature>
<evidence type="ECO:0000256" key="1">
    <source>
        <dbReference type="SAM" id="MobiDB-lite"/>
    </source>
</evidence>
<dbReference type="Proteomes" id="UP001501721">
    <property type="component" value="Unassembled WGS sequence"/>
</dbReference>
<sequence>MKAVVRTRDRLGERGGGVLDTASSDRREESVGTCERAAVGQGAQFRRRPLWDAETMDFSPS</sequence>
<name>A0ABP5XX22_9ACTN</name>
<evidence type="ECO:0000313" key="3">
    <source>
        <dbReference type="Proteomes" id="UP001501721"/>
    </source>
</evidence>
<gene>
    <name evidence="2" type="ORF">GCM10010422_04590</name>
</gene>
<dbReference type="EMBL" id="BAAATL010000001">
    <property type="protein sequence ID" value="GAA2466659.1"/>
    <property type="molecule type" value="Genomic_DNA"/>
</dbReference>
<evidence type="ECO:0000313" key="2">
    <source>
        <dbReference type="EMBL" id="GAA2466659.1"/>
    </source>
</evidence>
<keyword evidence="3" id="KW-1185">Reference proteome</keyword>
<reference evidence="3" key="1">
    <citation type="journal article" date="2019" name="Int. J. Syst. Evol. Microbiol.">
        <title>The Global Catalogue of Microorganisms (GCM) 10K type strain sequencing project: providing services to taxonomists for standard genome sequencing and annotation.</title>
        <authorList>
            <consortium name="The Broad Institute Genomics Platform"/>
            <consortium name="The Broad Institute Genome Sequencing Center for Infectious Disease"/>
            <person name="Wu L."/>
            <person name="Ma J."/>
        </authorList>
    </citation>
    <scope>NUCLEOTIDE SEQUENCE [LARGE SCALE GENOMIC DNA]</scope>
    <source>
        <strain evidence="3">JCM 6923</strain>
    </source>
</reference>
<protein>
    <submittedName>
        <fullName evidence="2">Uncharacterized protein</fullName>
    </submittedName>
</protein>